<dbReference type="GeneID" id="28725851"/>
<keyword evidence="2" id="KW-1185">Reference proteome</keyword>
<dbReference type="Proteomes" id="UP000243052">
    <property type="component" value="Chromosome viii"/>
</dbReference>
<dbReference type="STRING" id="45286.A0A0X8HVZ9"/>
<proteinExistence type="predicted"/>
<dbReference type="InterPro" id="IPR023674">
    <property type="entry name" value="Ribosomal_uL1-like"/>
</dbReference>
<accession>A0A0X8HVZ9</accession>
<reference evidence="1 2" key="1">
    <citation type="submission" date="2016-01" db="EMBL/GenBank/DDBJ databases">
        <title>Genome sequence of the yeast Holleya sinecauda.</title>
        <authorList>
            <person name="Dietrich F.S."/>
        </authorList>
    </citation>
    <scope>NUCLEOTIDE SEQUENCE [LARGE SCALE GENOMIC DNA]</scope>
    <source>
        <strain evidence="1 2">ATCC 58844</strain>
    </source>
</reference>
<dbReference type="Gene3D" id="3.40.50.790">
    <property type="match status" value="1"/>
</dbReference>
<evidence type="ECO:0000313" key="1">
    <source>
        <dbReference type="EMBL" id="AMD22495.1"/>
    </source>
</evidence>
<dbReference type="InterPro" id="IPR028364">
    <property type="entry name" value="Ribosomal_uL1/biogenesis"/>
</dbReference>
<name>A0A0X8HVZ9_9SACH</name>
<dbReference type="OrthoDB" id="10251727at2759"/>
<dbReference type="CDD" id="cd00403">
    <property type="entry name" value="Ribosomal_L1"/>
    <property type="match status" value="1"/>
</dbReference>
<dbReference type="EMBL" id="CP014248">
    <property type="protein sequence ID" value="AMD22495.1"/>
    <property type="molecule type" value="Genomic_DNA"/>
</dbReference>
<organism evidence="1 2">
    <name type="scientific">Eremothecium sinecaudum</name>
    <dbReference type="NCBI Taxonomy" id="45286"/>
    <lineage>
        <taxon>Eukaryota</taxon>
        <taxon>Fungi</taxon>
        <taxon>Dikarya</taxon>
        <taxon>Ascomycota</taxon>
        <taxon>Saccharomycotina</taxon>
        <taxon>Saccharomycetes</taxon>
        <taxon>Saccharomycetales</taxon>
        <taxon>Saccharomycetaceae</taxon>
        <taxon>Eremothecium</taxon>
    </lineage>
</organism>
<dbReference type="SUPFAM" id="SSF56808">
    <property type="entry name" value="Ribosomal protein L1"/>
    <property type="match status" value="1"/>
</dbReference>
<dbReference type="AlphaFoldDB" id="A0A0X8HVZ9"/>
<dbReference type="InterPro" id="IPR016095">
    <property type="entry name" value="Ribosomal_uL1_3-a/b-sand"/>
</dbReference>
<dbReference type="RefSeq" id="XP_017989491.1">
    <property type="nucleotide sequence ID" value="XM_018134237.1"/>
</dbReference>
<gene>
    <name evidence="1" type="ORF">AW171_hschr84541</name>
</gene>
<sequence length="269" mass="30524">MAFQIDQDGLATKAIESLINQCKKDPKISNNAYIQLVINTNKPIGIKNDYVPRIIPLQHTKMNKPSDLRILLIVKDPSTMYRDALKADESTADMFADIISVKNLRKKFKGSRLTQLFKDFDMVVADYRVHHLLPHILGPTFYKSNKKVPFIVQTSRQVKEGKKKMVDEIDTKYVRAQIRSICRNSCYLPNSDKCLNVRVGRLGVHSIEDILHNISDVVDFLCDKNKKPQGGCVRGGIRSLFLKTSNSTSLPIYQAPVPKEPEPLEEVTL</sequence>
<dbReference type="Pfam" id="PF00687">
    <property type="entry name" value="Ribosomal_L1"/>
    <property type="match status" value="1"/>
</dbReference>
<protein>
    <submittedName>
        <fullName evidence="1">HHL275Cp</fullName>
    </submittedName>
</protein>
<evidence type="ECO:0000313" key="2">
    <source>
        <dbReference type="Proteomes" id="UP000243052"/>
    </source>
</evidence>